<keyword evidence="2" id="KW-0472">Membrane</keyword>
<dbReference type="OrthoDB" id="2067696at2"/>
<evidence type="ECO:0008006" key="5">
    <source>
        <dbReference type="Google" id="ProtNLM"/>
    </source>
</evidence>
<accession>A0A0H3EAZ2</accession>
<evidence type="ECO:0000256" key="1">
    <source>
        <dbReference type="SAM" id="Coils"/>
    </source>
</evidence>
<organism evidence="3 4">
    <name type="scientific">Bifidobacterium bifidum (strain PRL2010)</name>
    <dbReference type="NCBI Taxonomy" id="702459"/>
    <lineage>
        <taxon>Bacteria</taxon>
        <taxon>Bacillati</taxon>
        <taxon>Actinomycetota</taxon>
        <taxon>Actinomycetes</taxon>
        <taxon>Bifidobacteriales</taxon>
        <taxon>Bifidobacteriaceae</taxon>
        <taxon>Bifidobacterium</taxon>
    </lineage>
</organism>
<dbReference type="Proteomes" id="UP000002312">
    <property type="component" value="Chromosome"/>
</dbReference>
<evidence type="ECO:0000313" key="4">
    <source>
        <dbReference type="Proteomes" id="UP000002312"/>
    </source>
</evidence>
<protein>
    <recommendedName>
        <fullName evidence="5">DUF4230 domain-containing protein</fullName>
    </recommendedName>
</protein>
<dbReference type="PATRIC" id="fig|702459.3.peg.1352"/>
<evidence type="ECO:0000313" key="3">
    <source>
        <dbReference type="EMBL" id="ADP36357.1"/>
    </source>
</evidence>
<dbReference type="AlphaFoldDB" id="A0A0H3EAZ2"/>
<evidence type="ECO:0000256" key="2">
    <source>
        <dbReference type="SAM" id="Phobius"/>
    </source>
</evidence>
<gene>
    <name evidence="3" type="ordered locus">BBPR_1305</name>
</gene>
<dbReference type="KEGG" id="bbp:BBPR_1305"/>
<dbReference type="EMBL" id="CP001840">
    <property type="protein sequence ID" value="ADP36357.1"/>
    <property type="molecule type" value="Genomic_DNA"/>
</dbReference>
<proteinExistence type="predicted"/>
<reference evidence="3 4" key="1">
    <citation type="journal article" date="2010" name="Proc. Natl. Acad. Sci. U.S.A.">
        <title>Genome analysis of Bifidobacterium bifidum PRL2010 reveals metabolic pathways for host-derived glycan foraging.</title>
        <authorList>
            <person name="Turroni F."/>
            <person name="Bottacini F."/>
            <person name="Foroni E."/>
            <person name="Mulder I."/>
            <person name="Kim J.H."/>
            <person name="Zomer A."/>
            <person name="Sanchez B."/>
            <person name="Bidossi A."/>
            <person name="Ferrarini A."/>
            <person name="Giubellini V."/>
            <person name="Delledonne M."/>
            <person name="Henrissat B."/>
            <person name="Coutinho P."/>
            <person name="Oggioni M."/>
            <person name="Fitzgerald G.F."/>
            <person name="Mills D."/>
            <person name="Margolles A."/>
            <person name="Kelly D."/>
            <person name="van Sinderen D."/>
            <person name="Ventura M."/>
        </authorList>
    </citation>
    <scope>NUCLEOTIDE SEQUENCE [LARGE SCALE GENOMIC DNA]</scope>
    <source>
        <strain evidence="3 4">PRL2010</strain>
    </source>
</reference>
<dbReference type="HOGENOM" id="CLU_108876_2_0_11"/>
<name>A0A0H3EAZ2_BIFBP</name>
<feature type="transmembrane region" description="Helical" evidence="2">
    <location>
        <begin position="20"/>
        <end position="37"/>
    </location>
</feature>
<dbReference type="eggNOG" id="ENOG50313N4">
    <property type="taxonomic scope" value="Bacteria"/>
</dbReference>
<dbReference type="RefSeq" id="WP_013390103.1">
    <property type="nucleotide sequence ID" value="NC_014638.1"/>
</dbReference>
<feature type="coiled-coil region" evidence="1">
    <location>
        <begin position="153"/>
        <end position="180"/>
    </location>
</feature>
<keyword evidence="1" id="KW-0175">Coiled coil</keyword>
<keyword evidence="2" id="KW-0812">Transmembrane</keyword>
<sequence>MRARVDKDGSSFKMSLKATIILAVVVAVIFMFAGGWIRGAITKFFNPQQELTNEVVVKQLEKIQDLTTAKETDYGFEKYEDGGIAFLNKKQFTMFYTYEVRAGGGVDLAKAQIKIDKDSKTVSITLPAPKIQSVAVNPDSLRFFDKSDSFFNAADVEDTKAAMEDAKKKTEARLDRTQLLKIANKQAKDVIERLYEPTAEAGMYTVTVTTTNPK</sequence>
<keyword evidence="2" id="KW-1133">Transmembrane helix</keyword>
<dbReference type="Pfam" id="PF14014">
    <property type="entry name" value="DUF4230"/>
    <property type="match status" value="1"/>
</dbReference>
<dbReference type="InterPro" id="IPR025324">
    <property type="entry name" value="DUF4230"/>
</dbReference>